<feature type="transmembrane region" description="Helical" evidence="1">
    <location>
        <begin position="75"/>
        <end position="96"/>
    </location>
</feature>
<dbReference type="OrthoDB" id="264354at2759"/>
<dbReference type="Proteomes" id="UP000078561">
    <property type="component" value="Unassembled WGS sequence"/>
</dbReference>
<keyword evidence="1" id="KW-0812">Transmembrane</keyword>
<evidence type="ECO:0000313" key="2">
    <source>
        <dbReference type="EMBL" id="SAM05394.1"/>
    </source>
</evidence>
<accession>A0A168QRI7</accession>
<sequence>MTTQSNTYTLIPIDSPKVSPGKPCAFDEEAAAPICHCTIKPAPISYLNPWRAPTLCQLCGHSSTPVSGYAALPRYSAGLLTCLVVMVAIVVGAYLCKVVDIYVLGNWPRPDDPGWLELHGGVSVMWLDRFYLLGGMVVIAMLGLVYLALVCVTQPSPYLIQPDDEEEGVSFLCCNQSTCPWYSCYFVEFAACSGGDSGLILMALVAVVFGVGGAVAGMFRLVHSLMNQVKDRISH</sequence>
<gene>
    <name evidence="2" type="primary">ABSGL_11269.1 scaffold 12295</name>
</gene>
<name>A0A168QRI7_ABSGL</name>
<evidence type="ECO:0000256" key="1">
    <source>
        <dbReference type="SAM" id="Phobius"/>
    </source>
</evidence>
<protein>
    <submittedName>
        <fullName evidence="2">Uncharacterized protein</fullName>
    </submittedName>
</protein>
<reference evidence="2" key="1">
    <citation type="submission" date="2016-04" db="EMBL/GenBank/DDBJ databases">
        <authorList>
            <person name="Evans L.H."/>
            <person name="Alamgir A."/>
            <person name="Owens N."/>
            <person name="Weber N.D."/>
            <person name="Virtaneva K."/>
            <person name="Barbian K."/>
            <person name="Babar A."/>
            <person name="Rosenke K."/>
        </authorList>
    </citation>
    <scope>NUCLEOTIDE SEQUENCE [LARGE SCALE GENOMIC DNA]</scope>
    <source>
        <strain evidence="2">CBS 101.48</strain>
    </source>
</reference>
<evidence type="ECO:0000313" key="3">
    <source>
        <dbReference type="Proteomes" id="UP000078561"/>
    </source>
</evidence>
<dbReference type="AlphaFoldDB" id="A0A168QRI7"/>
<feature type="transmembrane region" description="Helical" evidence="1">
    <location>
        <begin position="199"/>
        <end position="222"/>
    </location>
</feature>
<organism evidence="2">
    <name type="scientific">Absidia glauca</name>
    <name type="common">Pin mould</name>
    <dbReference type="NCBI Taxonomy" id="4829"/>
    <lineage>
        <taxon>Eukaryota</taxon>
        <taxon>Fungi</taxon>
        <taxon>Fungi incertae sedis</taxon>
        <taxon>Mucoromycota</taxon>
        <taxon>Mucoromycotina</taxon>
        <taxon>Mucoromycetes</taxon>
        <taxon>Mucorales</taxon>
        <taxon>Cunninghamellaceae</taxon>
        <taxon>Absidia</taxon>
    </lineage>
</organism>
<keyword evidence="1" id="KW-1133">Transmembrane helix</keyword>
<feature type="transmembrane region" description="Helical" evidence="1">
    <location>
        <begin position="130"/>
        <end position="149"/>
    </location>
</feature>
<dbReference type="EMBL" id="LT554468">
    <property type="protein sequence ID" value="SAM05394.1"/>
    <property type="molecule type" value="Genomic_DNA"/>
</dbReference>
<dbReference type="InParanoid" id="A0A168QRI7"/>
<keyword evidence="3" id="KW-1185">Reference proteome</keyword>
<keyword evidence="1" id="KW-0472">Membrane</keyword>
<dbReference type="STRING" id="4829.A0A168QRI7"/>
<proteinExistence type="predicted"/>